<evidence type="ECO:0000256" key="1">
    <source>
        <dbReference type="ARBA" id="ARBA00022801"/>
    </source>
</evidence>
<dbReference type="Gene3D" id="3.40.50.180">
    <property type="entry name" value="Methylesterase CheB, C-terminal domain"/>
    <property type="match status" value="1"/>
</dbReference>
<evidence type="ECO:0000259" key="6">
    <source>
        <dbReference type="PROSITE" id="PS50122"/>
    </source>
</evidence>
<dbReference type="GO" id="GO:0005737">
    <property type="term" value="C:cytoplasm"/>
    <property type="evidence" value="ECO:0007669"/>
    <property type="project" value="InterPro"/>
</dbReference>
<dbReference type="GO" id="GO:0000156">
    <property type="term" value="F:phosphorelay response regulator activity"/>
    <property type="evidence" value="ECO:0007669"/>
    <property type="project" value="InterPro"/>
</dbReference>
<dbReference type="InterPro" id="IPR011247">
    <property type="entry name" value="Chemotax_prot-Glu_Me-esterase"/>
</dbReference>
<protein>
    <recommendedName>
        <fullName evidence="2">protein-glutamate methylesterase</fullName>
        <ecNumber evidence="2">3.1.1.61</ecNumber>
    </recommendedName>
</protein>
<name>I3XF64_SINF2</name>
<dbReference type="InterPro" id="IPR035909">
    <property type="entry name" value="CheB_C"/>
</dbReference>
<dbReference type="PIRSF" id="PIRSF036461">
    <property type="entry name" value="Chmtx_methlestr"/>
    <property type="match status" value="1"/>
</dbReference>
<dbReference type="Pfam" id="PF01339">
    <property type="entry name" value="CheB_methylest"/>
    <property type="match status" value="1"/>
</dbReference>
<evidence type="ECO:0000313" key="8">
    <source>
        <dbReference type="Proteomes" id="UP000006180"/>
    </source>
</evidence>
<feature type="active site" evidence="4">
    <location>
        <position position="131"/>
    </location>
</feature>
<dbReference type="STRING" id="1185652.USDA257_c60160"/>
<evidence type="ECO:0000256" key="3">
    <source>
        <dbReference type="ARBA" id="ARBA00048267"/>
    </source>
</evidence>
<dbReference type="KEGG" id="sfd:USDA257_c60160"/>
<reference evidence="7 8" key="1">
    <citation type="journal article" date="2012" name="J. Bacteriol.">
        <title>Complete genome sequence of the broad-host-range strain Sinorhizobium fredii USDA257.</title>
        <authorList>
            <person name="Schuldes J."/>
            <person name="Rodriguez Orbegoso M."/>
            <person name="Schmeisser C."/>
            <person name="Krishnan H.B."/>
            <person name="Daniel R."/>
            <person name="Streit W.R."/>
        </authorList>
    </citation>
    <scope>NUCLEOTIDE SEQUENCE [LARGE SCALE GENOMIC DNA]</scope>
    <source>
        <strain evidence="7 8">USDA 257</strain>
    </source>
</reference>
<dbReference type="PROSITE" id="PS50122">
    <property type="entry name" value="CHEB"/>
    <property type="match status" value="1"/>
</dbReference>
<evidence type="ECO:0000256" key="2">
    <source>
        <dbReference type="ARBA" id="ARBA00039140"/>
    </source>
</evidence>
<comment type="catalytic activity">
    <reaction evidence="3">
        <text>[protein]-L-glutamate 5-O-methyl ester + H2O = L-glutamyl-[protein] + methanol + H(+)</text>
        <dbReference type="Rhea" id="RHEA:23236"/>
        <dbReference type="Rhea" id="RHEA-COMP:10208"/>
        <dbReference type="Rhea" id="RHEA-COMP:10311"/>
        <dbReference type="ChEBI" id="CHEBI:15377"/>
        <dbReference type="ChEBI" id="CHEBI:15378"/>
        <dbReference type="ChEBI" id="CHEBI:17790"/>
        <dbReference type="ChEBI" id="CHEBI:29973"/>
        <dbReference type="ChEBI" id="CHEBI:82795"/>
        <dbReference type="EC" id="3.1.1.61"/>
    </reaction>
</comment>
<accession>I3XF64</accession>
<dbReference type="PANTHER" id="PTHR42872">
    <property type="entry name" value="PROTEIN-GLUTAMATE METHYLESTERASE/PROTEIN-GLUTAMINE GLUTAMINASE"/>
    <property type="match status" value="1"/>
</dbReference>
<organism evidence="7 8">
    <name type="scientific">Sinorhizobium fredii (strain USDA 257)</name>
    <dbReference type="NCBI Taxonomy" id="1185652"/>
    <lineage>
        <taxon>Bacteria</taxon>
        <taxon>Pseudomonadati</taxon>
        <taxon>Pseudomonadota</taxon>
        <taxon>Alphaproteobacteria</taxon>
        <taxon>Hyphomicrobiales</taxon>
        <taxon>Rhizobiaceae</taxon>
        <taxon>Sinorhizobium/Ensifer group</taxon>
        <taxon>Sinorhizobium</taxon>
    </lineage>
</organism>
<evidence type="ECO:0000313" key="7">
    <source>
        <dbReference type="EMBL" id="AFL54520.1"/>
    </source>
</evidence>
<dbReference type="EC" id="3.1.1.61" evidence="2"/>
<gene>
    <name evidence="7" type="primary">cheB3</name>
    <name evidence="7" type="ORF">USDA257_c60160</name>
</gene>
<proteinExistence type="predicted"/>
<dbReference type="PATRIC" id="fig|1185652.3.peg.6244"/>
<dbReference type="CDD" id="cd16433">
    <property type="entry name" value="CheB"/>
    <property type="match status" value="1"/>
</dbReference>
<dbReference type="EMBL" id="CP003563">
    <property type="protein sequence ID" value="AFL54520.1"/>
    <property type="molecule type" value="Genomic_DNA"/>
</dbReference>
<dbReference type="PANTHER" id="PTHR42872:SF6">
    <property type="entry name" value="PROTEIN-GLUTAMATE METHYLESTERASE_PROTEIN-GLUTAMINE GLUTAMINASE"/>
    <property type="match status" value="1"/>
</dbReference>
<sequence length="326" mass="34119">MDRRDVIAIGGSAGAVGALKQLLRELPPDFAATLFVVVHVGALGKNLLAEIFAHHATISVKTAVDGERVLPGNVYVAPADHHLLVIDGVTRLGRGPRENLARPAVDPLFRSVAMTYGPRAIGVVLTGMLNDGAAGLADLKRCGGVTVVQNPADAAAPDMPLGALAATNVDYRAPLADLASLLVELTTEEAGPPVPVPDDIRFEVDIALGRQVDAALMTGIADPVPLSCPACGGVLSQIKNCPPLRFRCQVGHAYTSDILSAENECSVDEAVRVALRIIEERVTLSEKMADDAGRNGFKPPPPQTDGGPKRCESMPKHCVAPLSANH</sequence>
<evidence type="ECO:0000256" key="4">
    <source>
        <dbReference type="PROSITE-ProRule" id="PRU00050"/>
    </source>
</evidence>
<feature type="active site" evidence="4">
    <location>
        <position position="12"/>
    </location>
</feature>
<dbReference type="InterPro" id="IPR000673">
    <property type="entry name" value="Sig_transdc_resp-reg_Me-estase"/>
</dbReference>
<keyword evidence="1 4" id="KW-0378">Hydrolase</keyword>
<dbReference type="GO" id="GO:0006935">
    <property type="term" value="P:chemotaxis"/>
    <property type="evidence" value="ECO:0007669"/>
    <property type="project" value="UniProtKB-UniRule"/>
</dbReference>
<dbReference type="Proteomes" id="UP000006180">
    <property type="component" value="Chromosome"/>
</dbReference>
<dbReference type="GO" id="GO:0008984">
    <property type="term" value="F:protein-glutamate methylesterase activity"/>
    <property type="evidence" value="ECO:0007669"/>
    <property type="project" value="UniProtKB-EC"/>
</dbReference>
<dbReference type="SUPFAM" id="SSF52738">
    <property type="entry name" value="Methylesterase CheB, C-terminal domain"/>
    <property type="match status" value="1"/>
</dbReference>
<dbReference type="eggNOG" id="COG2201">
    <property type="taxonomic scope" value="Bacteria"/>
</dbReference>
<keyword evidence="4" id="KW-0145">Chemotaxis</keyword>
<feature type="domain" description="CheB-type methylesterase" evidence="6">
    <location>
        <begin position="1"/>
        <end position="189"/>
    </location>
</feature>
<evidence type="ECO:0000256" key="5">
    <source>
        <dbReference type="SAM" id="MobiDB-lite"/>
    </source>
</evidence>
<feature type="active site" evidence="4">
    <location>
        <position position="39"/>
    </location>
</feature>
<dbReference type="AlphaFoldDB" id="I3XF64"/>
<feature type="region of interest" description="Disordered" evidence="5">
    <location>
        <begin position="289"/>
        <end position="314"/>
    </location>
</feature>
<dbReference type="HOGENOM" id="CLU_000445_51_1_5"/>